<dbReference type="Pfam" id="PF01545">
    <property type="entry name" value="Cation_efflux"/>
    <property type="match status" value="1"/>
</dbReference>
<dbReference type="SUPFAM" id="SSF161111">
    <property type="entry name" value="Cation efflux protein transmembrane domain-like"/>
    <property type="match status" value="1"/>
</dbReference>
<dbReference type="SUPFAM" id="SSF160240">
    <property type="entry name" value="Cation efflux protein cytoplasmic domain-like"/>
    <property type="match status" value="1"/>
</dbReference>
<sequence length="408" mass="45948">MEGGDGGSCLRTPLLSSEAKQCNNQNGLIRRRTSATHLKCDFISNLPDKVRAGLDPETPFKLDISKTKGLIQGEKEYYQKQFETLKSFEEVDSLHLQAINEEQENVEQAQHERAMNISNWANVFLLVLKIYATIRSGSLAIAASTLDSLLDLMAGGILWFTHLSMKSINIYKYPIGKLRVQPVGIIIFAAVMATLGFQVLIQAVEQLIQNKPSEKMSAEQLIWLYAIMLTATGIKLVLWCYCRSSRNEIVRAYAKDHYFDVVTNVIGLVAAVLGDEFYWWIDPAGAILLAIYTISNWSGTVLENAVSLIGQSASPEVLQKLTYLVLRHHPQIKRVDTVRAYTFGVLYFVEVDIELPEDLPLKEAHSIGESLQIKIEELPEVERAFVHLDYECTHKPEHSVLVRLPNKD</sequence>
<evidence type="ECO:0000259" key="10">
    <source>
        <dbReference type="Pfam" id="PF16916"/>
    </source>
</evidence>
<dbReference type="Proteomes" id="UP000027138">
    <property type="component" value="Unassembled WGS sequence"/>
</dbReference>
<evidence type="ECO:0000256" key="1">
    <source>
        <dbReference type="ARBA" id="ARBA00003168"/>
    </source>
</evidence>
<dbReference type="PANTHER" id="PTHR43840">
    <property type="entry name" value="MITOCHONDRIAL METAL TRANSPORTER 1-RELATED"/>
    <property type="match status" value="1"/>
</dbReference>
<dbReference type="InterPro" id="IPR027469">
    <property type="entry name" value="Cation_efflux_TMD_sf"/>
</dbReference>
<dbReference type="OrthoDB" id="78296at2759"/>
<gene>
    <name evidence="11" type="ORF">JCGZ_12766</name>
</gene>
<evidence type="ECO:0000256" key="2">
    <source>
        <dbReference type="ARBA" id="ARBA00004128"/>
    </source>
</evidence>
<dbReference type="FunFam" id="3.30.70.1350:FF:000005">
    <property type="entry name" value="Metal tolerance protein 4"/>
    <property type="match status" value="1"/>
</dbReference>
<dbReference type="InterPro" id="IPR027470">
    <property type="entry name" value="Cation_efflux_CTD"/>
</dbReference>
<keyword evidence="4" id="KW-0926">Vacuole</keyword>
<keyword evidence="12" id="KW-1185">Reference proteome</keyword>
<evidence type="ECO:0000256" key="3">
    <source>
        <dbReference type="ARBA" id="ARBA00022448"/>
    </source>
</evidence>
<evidence type="ECO:0000256" key="8">
    <source>
        <dbReference type="SAM" id="Phobius"/>
    </source>
</evidence>
<dbReference type="KEGG" id="jcu:105637251"/>
<dbReference type="NCBIfam" id="TIGR01297">
    <property type="entry name" value="CDF"/>
    <property type="match status" value="1"/>
</dbReference>
<keyword evidence="3" id="KW-0813">Transport</keyword>
<dbReference type="GO" id="GO:0005384">
    <property type="term" value="F:manganese ion transmembrane transporter activity"/>
    <property type="evidence" value="ECO:0007669"/>
    <property type="project" value="TreeGrafter"/>
</dbReference>
<keyword evidence="6 8" id="KW-1133">Transmembrane helix</keyword>
<dbReference type="InterPro" id="IPR058533">
    <property type="entry name" value="Cation_efflux_TM"/>
</dbReference>
<proteinExistence type="predicted"/>
<evidence type="ECO:0000256" key="5">
    <source>
        <dbReference type="ARBA" id="ARBA00022692"/>
    </source>
</evidence>
<evidence type="ECO:0000256" key="6">
    <source>
        <dbReference type="ARBA" id="ARBA00022989"/>
    </source>
</evidence>
<accession>A0A067KHJ1</accession>
<name>A0A067KHJ1_JATCU</name>
<dbReference type="GO" id="GO:0005774">
    <property type="term" value="C:vacuolar membrane"/>
    <property type="evidence" value="ECO:0007669"/>
    <property type="project" value="UniProtKB-SubCell"/>
</dbReference>
<evidence type="ECO:0000259" key="9">
    <source>
        <dbReference type="Pfam" id="PF01545"/>
    </source>
</evidence>
<evidence type="ECO:0000256" key="7">
    <source>
        <dbReference type="ARBA" id="ARBA00023136"/>
    </source>
</evidence>
<keyword evidence="5 8" id="KW-0812">Transmembrane</keyword>
<evidence type="ECO:0000256" key="4">
    <source>
        <dbReference type="ARBA" id="ARBA00022554"/>
    </source>
</evidence>
<dbReference type="FunFam" id="1.20.1510.10:FF:000015">
    <property type="entry name" value="Metal tolerance protein 4"/>
    <property type="match status" value="1"/>
</dbReference>
<protein>
    <submittedName>
        <fullName evidence="11">Uncharacterized protein</fullName>
    </submittedName>
</protein>
<dbReference type="Gene3D" id="3.30.70.1350">
    <property type="entry name" value="Cation efflux protein, cytoplasmic domain"/>
    <property type="match status" value="1"/>
</dbReference>
<dbReference type="InterPro" id="IPR036837">
    <property type="entry name" value="Cation_efflux_CTD_sf"/>
</dbReference>
<dbReference type="InterPro" id="IPR050291">
    <property type="entry name" value="CDF_Transporter"/>
</dbReference>
<dbReference type="EMBL" id="KK914527">
    <property type="protein sequence ID" value="KDP34483.1"/>
    <property type="molecule type" value="Genomic_DNA"/>
</dbReference>
<dbReference type="Gene3D" id="1.20.1510.10">
    <property type="entry name" value="Cation efflux protein transmembrane domain"/>
    <property type="match status" value="1"/>
</dbReference>
<keyword evidence="7 8" id="KW-0472">Membrane</keyword>
<dbReference type="Pfam" id="PF16916">
    <property type="entry name" value="ZT_dimer"/>
    <property type="match status" value="1"/>
</dbReference>
<dbReference type="InterPro" id="IPR002524">
    <property type="entry name" value="Cation_efflux"/>
</dbReference>
<dbReference type="AlphaFoldDB" id="A0A067KHJ1"/>
<comment type="subcellular location">
    <subcellularLocation>
        <location evidence="2">Vacuole membrane</location>
        <topology evidence="2">Multi-pass membrane protein</topology>
    </subcellularLocation>
</comment>
<feature type="transmembrane region" description="Helical" evidence="8">
    <location>
        <begin position="140"/>
        <end position="161"/>
    </location>
</feature>
<reference evidence="11 12" key="1">
    <citation type="journal article" date="2014" name="PLoS ONE">
        <title>Global Analysis of Gene Expression Profiles in Physic Nut (Jatropha curcas L.) Seedlings Exposed to Salt Stress.</title>
        <authorList>
            <person name="Zhang L."/>
            <person name="Zhang C."/>
            <person name="Wu P."/>
            <person name="Chen Y."/>
            <person name="Li M."/>
            <person name="Jiang H."/>
            <person name="Wu G."/>
        </authorList>
    </citation>
    <scope>NUCLEOTIDE SEQUENCE [LARGE SCALE GENOMIC DNA]</scope>
    <source>
        <strain evidence="12">cv. GZQX0401</strain>
        <tissue evidence="11">Young leaves</tissue>
    </source>
</reference>
<feature type="domain" description="Cation efflux protein cytoplasmic" evidence="10">
    <location>
        <begin position="316"/>
        <end position="389"/>
    </location>
</feature>
<comment type="function">
    <text evidence="1">Involved in sequestration of excess metal in the cytoplasm into vacuoles to maintain metal homeostasis.</text>
</comment>
<organism evidence="11 12">
    <name type="scientific">Jatropha curcas</name>
    <name type="common">Barbados nut</name>
    <dbReference type="NCBI Taxonomy" id="180498"/>
    <lineage>
        <taxon>Eukaryota</taxon>
        <taxon>Viridiplantae</taxon>
        <taxon>Streptophyta</taxon>
        <taxon>Embryophyta</taxon>
        <taxon>Tracheophyta</taxon>
        <taxon>Spermatophyta</taxon>
        <taxon>Magnoliopsida</taxon>
        <taxon>eudicotyledons</taxon>
        <taxon>Gunneridae</taxon>
        <taxon>Pentapetalae</taxon>
        <taxon>rosids</taxon>
        <taxon>fabids</taxon>
        <taxon>Malpighiales</taxon>
        <taxon>Euphorbiaceae</taxon>
        <taxon>Crotonoideae</taxon>
        <taxon>Jatropheae</taxon>
        <taxon>Jatropha</taxon>
    </lineage>
</organism>
<evidence type="ECO:0000313" key="11">
    <source>
        <dbReference type="EMBL" id="KDP34483.1"/>
    </source>
</evidence>
<feature type="transmembrane region" description="Helical" evidence="8">
    <location>
        <begin position="182"/>
        <end position="201"/>
    </location>
</feature>
<dbReference type="PANTHER" id="PTHR43840:SF45">
    <property type="entry name" value="METAL TOLERANCE PROTEIN C3-RELATED"/>
    <property type="match status" value="1"/>
</dbReference>
<feature type="transmembrane region" description="Helical" evidence="8">
    <location>
        <begin position="221"/>
        <end position="241"/>
    </location>
</feature>
<evidence type="ECO:0000313" key="12">
    <source>
        <dbReference type="Proteomes" id="UP000027138"/>
    </source>
</evidence>
<dbReference type="STRING" id="180498.A0A067KHJ1"/>
<feature type="domain" description="Cation efflux protein transmembrane" evidence="9">
    <location>
        <begin position="118"/>
        <end position="309"/>
    </location>
</feature>